<gene>
    <name evidence="2" type="ORF">SAMN06266787_101278</name>
</gene>
<feature type="region of interest" description="Disordered" evidence="1">
    <location>
        <begin position="1"/>
        <end position="37"/>
    </location>
</feature>
<protein>
    <submittedName>
        <fullName evidence="2">Uncharacterized protein</fullName>
    </submittedName>
</protein>
<proteinExistence type="predicted"/>
<evidence type="ECO:0000313" key="3">
    <source>
        <dbReference type="Proteomes" id="UP000198297"/>
    </source>
</evidence>
<dbReference type="AlphaFoldDB" id="A0A238UQQ3"/>
<dbReference type="Proteomes" id="UP000198297">
    <property type="component" value="Unassembled WGS sequence"/>
</dbReference>
<reference evidence="2 3" key="1">
    <citation type="submission" date="2017-06" db="EMBL/GenBank/DDBJ databases">
        <authorList>
            <person name="Kim H.J."/>
            <person name="Triplett B.A."/>
        </authorList>
    </citation>
    <scope>NUCLEOTIDE SEQUENCE [LARGE SCALE GENOMIC DNA]</scope>
    <source>
        <strain evidence="2 3">DSM 19316</strain>
    </source>
</reference>
<evidence type="ECO:0000256" key="1">
    <source>
        <dbReference type="SAM" id="MobiDB-lite"/>
    </source>
</evidence>
<feature type="region of interest" description="Disordered" evidence="1">
    <location>
        <begin position="209"/>
        <end position="238"/>
    </location>
</feature>
<dbReference type="EMBL" id="FZNK01000001">
    <property type="protein sequence ID" value="SNR24338.1"/>
    <property type="molecule type" value="Genomic_DNA"/>
</dbReference>
<name>A0A238UQQ3_HALEZ</name>
<sequence length="370" mass="39771">MCHRPAFVPGGSTEMTDDASGEANRARTTTRPPEPDRRAVLRGAAATGAALVWGTSTAVGEPRSGNGAGVRAAGGFPPKGITTYGRSVDLGNGSVRTFTTETPSGEPKYHGVEFDRTALEGLPNAGELEAANHRAETDKYRAGGQATQVHFKQSLQFFVPFPAAERTPFTFLGLNWNPGGHFGGAGAWLKPHFDIHFHMLDPATVDAVDGPRLPPYDTGNGEYAPGSPQPDPDGEVTETRFDYDQLPEGYARSPEPVADQRYITDMGEHTAPADAPELPDGPGEPGDPDAFANTLIQGFIAPDESEPPRLAFVEPMITRDFFRGFEGRETYAVPQPDTYPHARRHPTEYAVRDVPSADAVAVVLRGFEET</sequence>
<organism evidence="2 3">
    <name type="scientific">Halorubrum ezzemoulense</name>
    <name type="common">Halorubrum chaoviator</name>
    <dbReference type="NCBI Taxonomy" id="337243"/>
    <lineage>
        <taxon>Archaea</taxon>
        <taxon>Methanobacteriati</taxon>
        <taxon>Methanobacteriota</taxon>
        <taxon>Stenosarchaea group</taxon>
        <taxon>Halobacteria</taxon>
        <taxon>Halobacteriales</taxon>
        <taxon>Haloferacaceae</taxon>
        <taxon>Halorubrum</taxon>
    </lineage>
</organism>
<evidence type="ECO:0000313" key="2">
    <source>
        <dbReference type="EMBL" id="SNR24338.1"/>
    </source>
</evidence>
<accession>A0A238UQQ3</accession>